<dbReference type="Gene3D" id="3.40.33.10">
    <property type="entry name" value="CAP"/>
    <property type="match status" value="1"/>
</dbReference>
<accession>A0A7S1FNT1</accession>
<protein>
    <recommendedName>
        <fullName evidence="2">SCP domain-containing protein</fullName>
    </recommendedName>
</protein>
<name>A0A7S1FNT1_9STRA</name>
<reference evidence="1" key="1">
    <citation type="submission" date="2021-01" db="EMBL/GenBank/DDBJ databases">
        <authorList>
            <person name="Corre E."/>
            <person name="Pelletier E."/>
            <person name="Niang G."/>
            <person name="Scheremetjew M."/>
            <person name="Finn R."/>
            <person name="Kale V."/>
            <person name="Holt S."/>
            <person name="Cochrane G."/>
            <person name="Meng A."/>
            <person name="Brown T."/>
            <person name="Cohen L."/>
        </authorList>
    </citation>
    <scope>NUCLEOTIDE SEQUENCE</scope>
    <source>
        <strain evidence="1">308</strain>
    </source>
</reference>
<proteinExistence type="predicted"/>
<evidence type="ECO:0000313" key="1">
    <source>
        <dbReference type="EMBL" id="CAD8877463.1"/>
    </source>
</evidence>
<sequence>MATAMARNLADSGKIKKSSDSCHTSYASLGHSGSSMTQIFNDWWRNQQKELLKEDYGYSGVGVVTRNSGKVVYAVQLLCGYDFVDHLTVQRNLNRENAIRTDILSMENKIRASNNVEALVRNSALADLVQKRTIQVANTNRLGLKLIAEDVEKVCKGKFIQLGAGAGISTGDIFDELKSKNMQYIKSNTYPYTGVGVAIRNDAAIFVMQLLCSKNPDKSDNEDERPSASEEFRDDLFTAINEMRVDEGTHELKSSSLTKKYAQTWAKNLAMSGKIKKDPDYTRGCDRYNSKIYQYVTKTRQIAQILTDQNAKYYFLKKKVFYVGIGVELNDGEFYTVMTFCNYKPVVYG</sequence>
<dbReference type="SUPFAM" id="SSF55797">
    <property type="entry name" value="PR-1-like"/>
    <property type="match status" value="1"/>
</dbReference>
<dbReference type="EMBL" id="HBFR01006468">
    <property type="protein sequence ID" value="CAD8877463.1"/>
    <property type="molecule type" value="Transcribed_RNA"/>
</dbReference>
<dbReference type="AlphaFoldDB" id="A0A7S1FNT1"/>
<evidence type="ECO:0008006" key="2">
    <source>
        <dbReference type="Google" id="ProtNLM"/>
    </source>
</evidence>
<organism evidence="1">
    <name type="scientific">Corethron hystrix</name>
    <dbReference type="NCBI Taxonomy" id="216773"/>
    <lineage>
        <taxon>Eukaryota</taxon>
        <taxon>Sar</taxon>
        <taxon>Stramenopiles</taxon>
        <taxon>Ochrophyta</taxon>
        <taxon>Bacillariophyta</taxon>
        <taxon>Coscinodiscophyceae</taxon>
        <taxon>Corethrophycidae</taxon>
        <taxon>Corethrales</taxon>
        <taxon>Corethraceae</taxon>
        <taxon>Corethron</taxon>
    </lineage>
</organism>
<gene>
    <name evidence="1" type="ORF">CHYS00102_LOCUS4647</name>
</gene>
<dbReference type="InterPro" id="IPR035940">
    <property type="entry name" value="CAP_sf"/>
</dbReference>